<evidence type="ECO:0000256" key="1">
    <source>
        <dbReference type="SAM" id="Phobius"/>
    </source>
</evidence>
<dbReference type="EMBL" id="BARS01010307">
    <property type="protein sequence ID" value="GAF92098.1"/>
    <property type="molecule type" value="Genomic_DNA"/>
</dbReference>
<evidence type="ECO:0008006" key="3">
    <source>
        <dbReference type="Google" id="ProtNLM"/>
    </source>
</evidence>
<feature type="transmembrane region" description="Helical" evidence="1">
    <location>
        <begin position="177"/>
        <end position="197"/>
    </location>
</feature>
<evidence type="ECO:0000313" key="2">
    <source>
        <dbReference type="EMBL" id="GAF92098.1"/>
    </source>
</evidence>
<comment type="caution">
    <text evidence="2">The sequence shown here is derived from an EMBL/GenBank/DDBJ whole genome shotgun (WGS) entry which is preliminary data.</text>
</comment>
<gene>
    <name evidence="2" type="ORF">S01H1_19147</name>
</gene>
<keyword evidence="1" id="KW-0812">Transmembrane</keyword>
<keyword evidence="1" id="KW-1133">Transmembrane helix</keyword>
<feature type="non-terminal residue" evidence="2">
    <location>
        <position position="1"/>
    </location>
</feature>
<proteinExistence type="predicted"/>
<name>X0TEX6_9ZZZZ</name>
<dbReference type="AlphaFoldDB" id="X0TEX6"/>
<feature type="transmembrane region" description="Helical" evidence="1">
    <location>
        <begin position="142"/>
        <end position="165"/>
    </location>
</feature>
<organism evidence="2">
    <name type="scientific">marine sediment metagenome</name>
    <dbReference type="NCBI Taxonomy" id="412755"/>
    <lineage>
        <taxon>unclassified sequences</taxon>
        <taxon>metagenomes</taxon>
        <taxon>ecological metagenomes</taxon>
    </lineage>
</organism>
<sequence length="201" mass="21712">GNQTIKDLDKKAKIGGIYFQLFPMWFVRVSKNGKEQVVLEPAAALSVSELKHASIPAADLEPYDYGLDEDAVKATVPYDALLQWLDDNHGLKESDIVEISLVHLPVYQVKYSLDDRHYSAVVDAATSEVFANIYPSKWEVPYLAIGAAAFAAFFCASLIPLIGYLSGDFGGFGVGMGIYAIAVVVLAVVFFAAAALVSSKV</sequence>
<protein>
    <recommendedName>
        <fullName evidence="3">PepSY domain-containing protein</fullName>
    </recommendedName>
</protein>
<reference evidence="2" key="1">
    <citation type="journal article" date="2014" name="Front. Microbiol.">
        <title>High frequency of phylogenetically diverse reductive dehalogenase-homologous genes in deep subseafloor sedimentary metagenomes.</title>
        <authorList>
            <person name="Kawai M."/>
            <person name="Futagami T."/>
            <person name="Toyoda A."/>
            <person name="Takaki Y."/>
            <person name="Nishi S."/>
            <person name="Hori S."/>
            <person name="Arai W."/>
            <person name="Tsubouchi T."/>
            <person name="Morono Y."/>
            <person name="Uchiyama I."/>
            <person name="Ito T."/>
            <person name="Fujiyama A."/>
            <person name="Inagaki F."/>
            <person name="Takami H."/>
        </authorList>
    </citation>
    <scope>NUCLEOTIDE SEQUENCE</scope>
    <source>
        <strain evidence="2">Expedition CK06-06</strain>
    </source>
</reference>
<accession>X0TEX6</accession>
<keyword evidence="1" id="KW-0472">Membrane</keyword>